<keyword evidence="1" id="KW-0732">Signal</keyword>
<feature type="signal peptide" evidence="1">
    <location>
        <begin position="1"/>
        <end position="20"/>
    </location>
</feature>
<evidence type="ECO:0000313" key="2">
    <source>
        <dbReference type="EMBL" id="ORZ14697.1"/>
    </source>
</evidence>
<organism evidence="2 3">
    <name type="scientific">Absidia repens</name>
    <dbReference type="NCBI Taxonomy" id="90262"/>
    <lineage>
        <taxon>Eukaryota</taxon>
        <taxon>Fungi</taxon>
        <taxon>Fungi incertae sedis</taxon>
        <taxon>Mucoromycota</taxon>
        <taxon>Mucoromycotina</taxon>
        <taxon>Mucoromycetes</taxon>
        <taxon>Mucorales</taxon>
        <taxon>Cunninghamellaceae</taxon>
        <taxon>Absidia</taxon>
    </lineage>
</organism>
<keyword evidence="3" id="KW-1185">Reference proteome</keyword>
<reference evidence="2 3" key="1">
    <citation type="submission" date="2016-07" db="EMBL/GenBank/DDBJ databases">
        <title>Pervasive Adenine N6-methylation of Active Genes in Fungi.</title>
        <authorList>
            <consortium name="DOE Joint Genome Institute"/>
            <person name="Mondo S.J."/>
            <person name="Dannebaum R.O."/>
            <person name="Kuo R.C."/>
            <person name="Labutti K."/>
            <person name="Haridas S."/>
            <person name="Kuo A."/>
            <person name="Salamov A."/>
            <person name="Ahrendt S.R."/>
            <person name="Lipzen A."/>
            <person name="Sullivan W."/>
            <person name="Andreopoulos W.B."/>
            <person name="Clum A."/>
            <person name="Lindquist E."/>
            <person name="Daum C."/>
            <person name="Ramamoorthy G.K."/>
            <person name="Gryganskyi A."/>
            <person name="Culley D."/>
            <person name="Magnuson J.K."/>
            <person name="James T.Y."/>
            <person name="O'Malley M.A."/>
            <person name="Stajich J.E."/>
            <person name="Spatafora J.W."/>
            <person name="Visel A."/>
            <person name="Grigoriev I.V."/>
        </authorList>
    </citation>
    <scope>NUCLEOTIDE SEQUENCE [LARGE SCALE GENOMIC DNA]</scope>
    <source>
        <strain evidence="2 3">NRRL 1336</strain>
    </source>
</reference>
<gene>
    <name evidence="2" type="ORF">BCR42DRAFT_417489</name>
</gene>
<protein>
    <recommendedName>
        <fullName evidence="4">Beta/gamma crystallin 'Greek key' domain-containing protein</fullName>
    </recommendedName>
</protein>
<dbReference type="AlphaFoldDB" id="A0A1X2IDV3"/>
<dbReference type="OrthoDB" id="2287527at2759"/>
<name>A0A1X2IDV3_9FUNG</name>
<evidence type="ECO:0008006" key="4">
    <source>
        <dbReference type="Google" id="ProtNLM"/>
    </source>
</evidence>
<dbReference type="EMBL" id="MCGE01000014">
    <property type="protein sequence ID" value="ORZ14697.1"/>
    <property type="molecule type" value="Genomic_DNA"/>
</dbReference>
<feature type="chain" id="PRO_5013276165" description="Beta/gamma crystallin 'Greek key' domain-containing protein" evidence="1">
    <location>
        <begin position="21"/>
        <end position="123"/>
    </location>
</feature>
<proteinExistence type="predicted"/>
<dbReference type="Proteomes" id="UP000193560">
    <property type="component" value="Unassembled WGS sequence"/>
</dbReference>
<comment type="caution">
    <text evidence="2">The sequence shown here is derived from an EMBL/GenBank/DDBJ whole genome shotgun (WGS) entry which is preliminary data.</text>
</comment>
<sequence length="123" mass="13680">MRFSMIVVAVCLLTSGQVLSSPIDQVENKLVAREDGDFCIYFYKKPHYKDEAGFICGQLSGPGDHAGRPNANMPVVGSLTAPDWLEINLFNKKAYRGESKVVQGNQDSIDPAFNVQSFKFLYK</sequence>
<evidence type="ECO:0000313" key="3">
    <source>
        <dbReference type="Proteomes" id="UP000193560"/>
    </source>
</evidence>
<evidence type="ECO:0000256" key="1">
    <source>
        <dbReference type="SAM" id="SignalP"/>
    </source>
</evidence>
<accession>A0A1X2IDV3</accession>